<proteinExistence type="inferred from homology"/>
<gene>
    <name evidence="8" type="primary">dapF</name>
    <name evidence="10" type="ORF">ABN16_00290</name>
</gene>
<dbReference type="Pfam" id="PF01678">
    <property type="entry name" value="DAP_epimerase"/>
    <property type="match status" value="2"/>
</dbReference>
<organism evidence="10 11">
    <name type="scientific">Levilactobacillus koreensis</name>
    <dbReference type="NCBI Taxonomy" id="637971"/>
    <lineage>
        <taxon>Bacteria</taxon>
        <taxon>Bacillati</taxon>
        <taxon>Bacillota</taxon>
        <taxon>Bacilli</taxon>
        <taxon>Lactobacillales</taxon>
        <taxon>Lactobacillaceae</taxon>
        <taxon>Levilactobacillus</taxon>
    </lineage>
</organism>
<feature type="site" description="Could be important to modulate the pK values of the two catalytic cysteine residues" evidence="8">
    <location>
        <position position="171"/>
    </location>
</feature>
<evidence type="ECO:0000313" key="10">
    <source>
        <dbReference type="EMBL" id="AKP63598.1"/>
    </source>
</evidence>
<name>A0AAC8ZFW9_9LACO</name>
<feature type="binding site" evidence="8">
    <location>
        <begin position="81"/>
        <end position="82"/>
    </location>
    <ligand>
        <name>substrate</name>
    </ligand>
</feature>
<comment type="function">
    <text evidence="8">Catalyzes the stereoinversion of LL-2,6-diaminopimelate (L,L-DAP) to meso-diaminopimelate (meso-DAP), a precursor of L-lysine and an essential component of the bacterial peptidoglycan.</text>
</comment>
<evidence type="ECO:0000256" key="3">
    <source>
        <dbReference type="ARBA" id="ARBA00013080"/>
    </source>
</evidence>
<dbReference type="RefSeq" id="WP_048732001.1">
    <property type="nucleotide sequence ID" value="NZ_CP012033.1"/>
</dbReference>
<dbReference type="PANTHER" id="PTHR31689:SF0">
    <property type="entry name" value="DIAMINOPIMELATE EPIMERASE"/>
    <property type="match status" value="1"/>
</dbReference>
<accession>A0AAC8ZFW9</accession>
<dbReference type="PANTHER" id="PTHR31689">
    <property type="entry name" value="DIAMINOPIMELATE EPIMERASE, CHLOROPLASTIC"/>
    <property type="match status" value="1"/>
</dbReference>
<feature type="binding site" evidence="8">
    <location>
        <begin position="221"/>
        <end position="222"/>
    </location>
    <ligand>
        <name>substrate</name>
    </ligand>
</feature>
<dbReference type="GO" id="GO:0008837">
    <property type="term" value="F:diaminopimelate epimerase activity"/>
    <property type="evidence" value="ECO:0007669"/>
    <property type="project" value="UniProtKB-UniRule"/>
</dbReference>
<feature type="binding site" evidence="8">
    <location>
        <position position="71"/>
    </location>
    <ligand>
        <name>substrate</name>
    </ligand>
</feature>
<dbReference type="HAMAP" id="MF_00197">
    <property type="entry name" value="DAP_epimerase"/>
    <property type="match status" value="1"/>
</dbReference>
<feature type="active site" evidence="9">
    <location>
        <position position="80"/>
    </location>
</feature>
<evidence type="ECO:0000256" key="8">
    <source>
        <dbReference type="HAMAP-Rule" id="MF_00197"/>
    </source>
</evidence>
<keyword evidence="4 8" id="KW-0028">Amino-acid biosynthesis</keyword>
<feature type="binding site" evidence="8">
    <location>
        <position position="12"/>
    </location>
    <ligand>
        <name>substrate</name>
    </ligand>
</feature>
<dbReference type="AlphaFoldDB" id="A0AAC8ZFW9"/>
<dbReference type="GO" id="GO:0009089">
    <property type="term" value="P:lysine biosynthetic process via diaminopimelate"/>
    <property type="evidence" value="ECO:0007669"/>
    <property type="project" value="UniProtKB-UniRule"/>
</dbReference>
<comment type="caution">
    <text evidence="8">Lacks conserved residue(s) required for the propagation of feature annotation.</text>
</comment>
<dbReference type="EC" id="5.1.1.7" evidence="3 8"/>
<comment type="subcellular location">
    <subcellularLocation>
        <location evidence="8">Cytoplasm</location>
    </subcellularLocation>
</comment>
<keyword evidence="8" id="KW-0963">Cytoplasm</keyword>
<sequence length="329" mass="35121">MLTLIKAHGSENQFFLLDQRQLTQPLTDIELSRIARQLCHPHTGLLGGADGLLVIAPSPNTTCLGAMRVINADGSEAKMCGNGLRTVSRYLAEQSGKTHFQVATLEADLDVARSANLAPDVPAFSVQIGPISMAAATLPFAYHQLPELFNTAVPEFVGQQTFTAIAVPNPHLISFVDHLDPSVLGELGRRLNAPNPYFPEGVNVSFAKLLGPNRLFVQTYERGVGFTNACGTGMSATSLAFAMQHPTQFDASSDLVVLNPGGLVRTHVTLGKTPATSTLRLIGNATFTAKVSLSEPDLHAGNFSAAHVETTNEEAAYQAFVHHAKQSIL</sequence>
<dbReference type="Gene3D" id="3.10.310.10">
    <property type="entry name" value="Diaminopimelate Epimerase, Chain A, domain 1"/>
    <property type="match status" value="2"/>
</dbReference>
<comment type="subunit">
    <text evidence="8">Homodimer.</text>
</comment>
<feature type="binding site" evidence="8">
    <location>
        <position position="169"/>
    </location>
    <ligand>
        <name>substrate</name>
    </ligand>
</feature>
<dbReference type="InterPro" id="IPR001653">
    <property type="entry name" value="DAP_epimerase_DapF"/>
</dbReference>
<dbReference type="NCBIfam" id="TIGR00652">
    <property type="entry name" value="DapF"/>
    <property type="match status" value="1"/>
</dbReference>
<evidence type="ECO:0000256" key="1">
    <source>
        <dbReference type="ARBA" id="ARBA00005196"/>
    </source>
</evidence>
<dbReference type="PROSITE" id="PS01326">
    <property type="entry name" value="DAP_EPIMERASE"/>
    <property type="match status" value="1"/>
</dbReference>
<evidence type="ECO:0000256" key="5">
    <source>
        <dbReference type="ARBA" id="ARBA00023154"/>
    </source>
</evidence>
<feature type="site" description="Could be important to modulate the pK values of the two catalytic cysteine residues" evidence="8">
    <location>
        <position position="221"/>
    </location>
</feature>
<keyword evidence="5 8" id="KW-0457">Lysine biosynthesis</keyword>
<dbReference type="EMBL" id="CP012033">
    <property type="protein sequence ID" value="AKP63598.1"/>
    <property type="molecule type" value="Genomic_DNA"/>
</dbReference>
<protein>
    <recommendedName>
        <fullName evidence="3 8">Diaminopimelate epimerase</fullName>
        <shortName evidence="8">DAP epimerase</shortName>
        <ecNumber evidence="3 8">5.1.1.7</ecNumber>
    </recommendedName>
    <alternativeName>
        <fullName evidence="8">PLP-independent amino acid racemase</fullName>
    </alternativeName>
</protein>
<evidence type="ECO:0000256" key="4">
    <source>
        <dbReference type="ARBA" id="ARBA00022605"/>
    </source>
</evidence>
<dbReference type="GO" id="GO:0005829">
    <property type="term" value="C:cytosol"/>
    <property type="evidence" value="ECO:0007669"/>
    <property type="project" value="TreeGrafter"/>
</dbReference>
<evidence type="ECO:0000256" key="2">
    <source>
        <dbReference type="ARBA" id="ARBA00010219"/>
    </source>
</evidence>
<evidence type="ECO:0000256" key="9">
    <source>
        <dbReference type="PROSITE-ProRule" id="PRU10125"/>
    </source>
</evidence>
<dbReference type="InterPro" id="IPR018510">
    <property type="entry name" value="DAP_epimerase_AS"/>
</dbReference>
<dbReference type="KEGG" id="lko:ABN16_00290"/>
<keyword evidence="11" id="KW-1185">Reference proteome</keyword>
<feature type="active site" description="Proton acceptor" evidence="8">
    <location>
        <position position="230"/>
    </location>
</feature>
<evidence type="ECO:0000256" key="7">
    <source>
        <dbReference type="ARBA" id="ARBA00051712"/>
    </source>
</evidence>
<feature type="binding site" evidence="8">
    <location>
        <begin position="231"/>
        <end position="232"/>
    </location>
    <ligand>
        <name>substrate</name>
    </ligand>
</feature>
<evidence type="ECO:0000313" key="11">
    <source>
        <dbReference type="Proteomes" id="UP000036000"/>
    </source>
</evidence>
<dbReference type="Proteomes" id="UP000036000">
    <property type="component" value="Chromosome"/>
</dbReference>
<reference evidence="10 11" key="1">
    <citation type="submission" date="2015-07" db="EMBL/GenBank/DDBJ databases">
        <title>Lactobacillus korensis/26-25/ whole genome sequencing.</title>
        <authorList>
            <person name="Kim M.K."/>
            <person name="Im W.-T."/>
            <person name="Srinivasan S."/>
            <person name="Lee J.-J."/>
        </authorList>
    </citation>
    <scope>NUCLEOTIDE SEQUENCE [LARGE SCALE GENOMIC DNA]</scope>
    <source>
        <strain evidence="10 11">26-25</strain>
    </source>
</reference>
<comment type="similarity">
    <text evidence="2 8">Belongs to the diaminopimelate epimerase family.</text>
</comment>
<comment type="pathway">
    <text evidence="1 8">Amino-acid biosynthesis; L-lysine biosynthesis via DAP pathway; DL-2,6-diaminopimelate from LL-2,6-diaminopimelate: step 1/1.</text>
</comment>
<evidence type="ECO:0000256" key="6">
    <source>
        <dbReference type="ARBA" id="ARBA00023235"/>
    </source>
</evidence>
<feature type="active site" description="Proton donor" evidence="8">
    <location>
        <position position="80"/>
    </location>
</feature>
<feature type="binding site" evidence="8">
    <location>
        <position position="203"/>
    </location>
    <ligand>
        <name>substrate</name>
    </ligand>
</feature>
<comment type="catalytic activity">
    <reaction evidence="7 8">
        <text>(2S,6S)-2,6-diaminopimelate = meso-2,6-diaminopimelate</text>
        <dbReference type="Rhea" id="RHEA:15393"/>
        <dbReference type="ChEBI" id="CHEBI:57609"/>
        <dbReference type="ChEBI" id="CHEBI:57791"/>
        <dbReference type="EC" id="5.1.1.7"/>
    </reaction>
</comment>
<dbReference type="SUPFAM" id="SSF54506">
    <property type="entry name" value="Diaminopimelate epimerase-like"/>
    <property type="match status" value="2"/>
</dbReference>
<keyword evidence="6 8" id="KW-0413">Isomerase</keyword>